<evidence type="ECO:0000313" key="2">
    <source>
        <dbReference type="EMBL" id="VFU23720.1"/>
    </source>
</evidence>
<organism evidence="2">
    <name type="scientific">Salix viminalis</name>
    <name type="common">Common osier</name>
    <name type="synonym">Basket willow</name>
    <dbReference type="NCBI Taxonomy" id="40686"/>
    <lineage>
        <taxon>Eukaryota</taxon>
        <taxon>Viridiplantae</taxon>
        <taxon>Streptophyta</taxon>
        <taxon>Embryophyta</taxon>
        <taxon>Tracheophyta</taxon>
        <taxon>Spermatophyta</taxon>
        <taxon>Magnoliopsida</taxon>
        <taxon>eudicotyledons</taxon>
        <taxon>Gunneridae</taxon>
        <taxon>Pentapetalae</taxon>
        <taxon>rosids</taxon>
        <taxon>fabids</taxon>
        <taxon>Malpighiales</taxon>
        <taxon>Salicaceae</taxon>
        <taxon>Saliceae</taxon>
        <taxon>Salix</taxon>
    </lineage>
</organism>
<accession>A0A6N2KCK5</accession>
<dbReference type="PROSITE" id="PS51257">
    <property type="entry name" value="PROKAR_LIPOPROTEIN"/>
    <property type="match status" value="1"/>
</dbReference>
<proteinExistence type="predicted"/>
<evidence type="ECO:0000256" key="1">
    <source>
        <dbReference type="SAM" id="SignalP"/>
    </source>
</evidence>
<sequence length="73" mass="8366">MAKQMLFVASLVAIACTLATALEPSPLQDSVSQILLFQWDPPKLTPKRSFLKNTLEVLFIRRLERRPRNLSQK</sequence>
<reference evidence="2" key="1">
    <citation type="submission" date="2019-03" db="EMBL/GenBank/DDBJ databases">
        <authorList>
            <person name="Mank J."/>
            <person name="Almeida P."/>
        </authorList>
    </citation>
    <scope>NUCLEOTIDE SEQUENCE</scope>
    <source>
        <strain evidence="2">78183</strain>
    </source>
</reference>
<dbReference type="EMBL" id="CAADRP010000125">
    <property type="protein sequence ID" value="VFU23720.1"/>
    <property type="molecule type" value="Genomic_DNA"/>
</dbReference>
<protein>
    <submittedName>
        <fullName evidence="2">Uncharacterized protein</fullName>
    </submittedName>
</protein>
<dbReference type="AlphaFoldDB" id="A0A6N2KCK5"/>
<name>A0A6N2KCK5_SALVM</name>
<gene>
    <name evidence="2" type="ORF">SVIM_LOCUS38625</name>
</gene>
<feature type="signal peptide" evidence="1">
    <location>
        <begin position="1"/>
        <end position="21"/>
    </location>
</feature>
<feature type="chain" id="PRO_5026750001" evidence="1">
    <location>
        <begin position="22"/>
        <end position="73"/>
    </location>
</feature>
<keyword evidence="1" id="KW-0732">Signal</keyword>